<reference evidence="2 3" key="1">
    <citation type="submission" date="2019-03" db="EMBL/GenBank/DDBJ databases">
        <title>Genomic Encyclopedia of Type Strains, Phase IV (KMG-IV): sequencing the most valuable type-strain genomes for metagenomic binning, comparative biology and taxonomic classification.</title>
        <authorList>
            <person name="Goeker M."/>
        </authorList>
    </citation>
    <scope>NUCLEOTIDE SEQUENCE [LARGE SCALE GENOMIC DNA]</scope>
    <source>
        <strain evidence="2 3">DSM 45934</strain>
    </source>
</reference>
<dbReference type="SMART" id="SM00530">
    <property type="entry name" value="HTH_XRE"/>
    <property type="match status" value="1"/>
</dbReference>
<organism evidence="2 3">
    <name type="scientific">Actinocrispum wychmicini</name>
    <dbReference type="NCBI Taxonomy" id="1213861"/>
    <lineage>
        <taxon>Bacteria</taxon>
        <taxon>Bacillati</taxon>
        <taxon>Actinomycetota</taxon>
        <taxon>Actinomycetes</taxon>
        <taxon>Pseudonocardiales</taxon>
        <taxon>Pseudonocardiaceae</taxon>
        <taxon>Actinocrispum</taxon>
    </lineage>
</organism>
<feature type="domain" description="HTH cro/C1-type" evidence="1">
    <location>
        <begin position="15"/>
        <end position="69"/>
    </location>
</feature>
<evidence type="ECO:0000313" key="2">
    <source>
        <dbReference type="EMBL" id="TCO64404.1"/>
    </source>
</evidence>
<comment type="caution">
    <text evidence="2">The sequence shown here is derived from an EMBL/GenBank/DDBJ whole genome shotgun (WGS) entry which is preliminary data.</text>
</comment>
<protein>
    <submittedName>
        <fullName evidence="2">Transcriptional regulator with XRE-family HTH domain</fullName>
    </submittedName>
</protein>
<dbReference type="RefSeq" id="WP_132110140.1">
    <property type="nucleotide sequence ID" value="NZ_SLWS01000001.1"/>
</dbReference>
<dbReference type="OrthoDB" id="3420984at2"/>
<dbReference type="InterPro" id="IPR010982">
    <property type="entry name" value="Lambda_DNA-bd_dom_sf"/>
</dbReference>
<dbReference type="AlphaFoldDB" id="A0A4R2JX20"/>
<dbReference type="EMBL" id="SLWS01000001">
    <property type="protein sequence ID" value="TCO64404.1"/>
    <property type="molecule type" value="Genomic_DNA"/>
</dbReference>
<evidence type="ECO:0000259" key="1">
    <source>
        <dbReference type="PROSITE" id="PS50943"/>
    </source>
</evidence>
<name>A0A4R2JX20_9PSEU</name>
<dbReference type="CDD" id="cd00093">
    <property type="entry name" value="HTH_XRE"/>
    <property type="match status" value="1"/>
</dbReference>
<dbReference type="Gene3D" id="1.10.260.40">
    <property type="entry name" value="lambda repressor-like DNA-binding domains"/>
    <property type="match status" value="1"/>
</dbReference>
<dbReference type="Proteomes" id="UP000295680">
    <property type="component" value="Unassembled WGS sequence"/>
</dbReference>
<dbReference type="PROSITE" id="PS50943">
    <property type="entry name" value="HTH_CROC1"/>
    <property type="match status" value="1"/>
</dbReference>
<dbReference type="InterPro" id="IPR001387">
    <property type="entry name" value="Cro/C1-type_HTH"/>
</dbReference>
<dbReference type="SUPFAM" id="SSF47413">
    <property type="entry name" value="lambda repressor-like DNA-binding domains"/>
    <property type="match status" value="1"/>
</dbReference>
<keyword evidence="3" id="KW-1185">Reference proteome</keyword>
<sequence>MPAEDQQPDGIGRRVKAARQLAGWTQDKLAREAHVSLSLVKQVEQGRVPASPAFTDAVAVALKSSSTKLKGQPYEDDSRPSHRVHSGIAALRREVASYRLPPEDTPPRSLARLTAAVADVSRLRHRAKLDKLGDELPTLLAELRAATHHTKSPDRERLFGLLAEAYAAAGQVAYKLGYADLSALTTERVEWAARQSGDPLAGAAADFYIAGELIVNAEWRGALNYLEQARHQIEDELRTVDNEAALAMHGVLHLKSGLAAARAGDADAADAHLAEARDAAQWVTPGSDHYRLAFDIDSVNIWSVGLAVERQDGTEAVKRAQGLRFNRTAPRERVGHHWIDLARAYQLHGDRDRALATLLRAKRTAPQQMRYHPQVRETLVTLAEHDRRRSDTLAGLASWAGIRL</sequence>
<proteinExistence type="predicted"/>
<dbReference type="GO" id="GO:0003677">
    <property type="term" value="F:DNA binding"/>
    <property type="evidence" value="ECO:0007669"/>
    <property type="project" value="InterPro"/>
</dbReference>
<gene>
    <name evidence="2" type="ORF">EV192_101172</name>
</gene>
<accession>A0A4R2JX20</accession>
<dbReference type="Pfam" id="PF13560">
    <property type="entry name" value="HTH_31"/>
    <property type="match status" value="1"/>
</dbReference>
<evidence type="ECO:0000313" key="3">
    <source>
        <dbReference type="Proteomes" id="UP000295680"/>
    </source>
</evidence>